<keyword evidence="7" id="KW-0862">Zinc</keyword>
<dbReference type="GO" id="GO:0070497">
    <property type="term" value="F:6-carboxytetrahydropterin synthase activity"/>
    <property type="evidence" value="ECO:0007669"/>
    <property type="project" value="UniProtKB-EC"/>
</dbReference>
<reference evidence="11" key="1">
    <citation type="submission" date="2021-01" db="EMBL/GenBank/DDBJ databases">
        <title>Marivirga aurantiaca sp. nov., isolated from intertidal surface sediments.</title>
        <authorList>
            <person name="Zhang M."/>
        </authorList>
    </citation>
    <scope>NUCLEOTIDE SEQUENCE</scope>
    <source>
        <strain evidence="11">S37H4</strain>
    </source>
</reference>
<keyword evidence="8" id="KW-0456">Lyase</keyword>
<evidence type="ECO:0000313" key="12">
    <source>
        <dbReference type="Proteomes" id="UP000611723"/>
    </source>
</evidence>
<organism evidence="11 12">
    <name type="scientific">Marivirga aurantiaca</name>
    <dbReference type="NCBI Taxonomy" id="2802615"/>
    <lineage>
        <taxon>Bacteria</taxon>
        <taxon>Pseudomonadati</taxon>
        <taxon>Bacteroidota</taxon>
        <taxon>Cytophagia</taxon>
        <taxon>Cytophagales</taxon>
        <taxon>Marivirgaceae</taxon>
        <taxon>Marivirga</taxon>
    </lineage>
</organism>
<dbReference type="Pfam" id="PF01242">
    <property type="entry name" value="PTPS"/>
    <property type="match status" value="1"/>
</dbReference>
<dbReference type="InterPro" id="IPR038418">
    <property type="entry name" value="6-PTP_synth/QueD_sf"/>
</dbReference>
<comment type="catalytic activity">
    <reaction evidence="10">
        <text>7,8-dihydroneopterin 3'-triphosphate + H2O = 6-carboxy-5,6,7,8-tetrahydropterin + triphosphate + acetaldehyde + 2 H(+)</text>
        <dbReference type="Rhea" id="RHEA:27966"/>
        <dbReference type="ChEBI" id="CHEBI:15343"/>
        <dbReference type="ChEBI" id="CHEBI:15377"/>
        <dbReference type="ChEBI" id="CHEBI:15378"/>
        <dbReference type="ChEBI" id="CHEBI:18036"/>
        <dbReference type="ChEBI" id="CHEBI:58462"/>
        <dbReference type="ChEBI" id="CHEBI:61032"/>
        <dbReference type="EC" id="4.1.2.50"/>
    </reaction>
</comment>
<name>A0A935C4U1_9BACT</name>
<comment type="similarity">
    <text evidence="3">Belongs to the PTPS family. QueD subfamily.</text>
</comment>
<dbReference type="EMBL" id="JAEQBW010000001">
    <property type="protein sequence ID" value="MBK6263469.1"/>
    <property type="molecule type" value="Genomic_DNA"/>
</dbReference>
<dbReference type="GO" id="GO:0046872">
    <property type="term" value="F:metal ion binding"/>
    <property type="evidence" value="ECO:0007669"/>
    <property type="project" value="UniProtKB-KW"/>
</dbReference>
<evidence type="ECO:0000256" key="3">
    <source>
        <dbReference type="ARBA" id="ARBA00008900"/>
    </source>
</evidence>
<evidence type="ECO:0000256" key="6">
    <source>
        <dbReference type="ARBA" id="ARBA00022723"/>
    </source>
</evidence>
<evidence type="ECO:0000256" key="5">
    <source>
        <dbReference type="ARBA" id="ARBA00018141"/>
    </source>
</evidence>
<sequence length="142" mass="16408">MVYVNRKEHFNAAHKLFNPNWTKEKNEEVFGPCANENWHGHNFELIVTVKGTPDPDTGFVVDLKKLSTLIKEDVINLVDHKNLNIDVPFLKGKMVSCEIIISEFWKILEPKVAQLQKGASLYKLTLYETPRNYVEYFGEQGI</sequence>
<dbReference type="InterPro" id="IPR007115">
    <property type="entry name" value="6-PTP_synth/QueD"/>
</dbReference>
<gene>
    <name evidence="11" type="ORF">JKA74_00365</name>
</gene>
<proteinExistence type="inferred from homology"/>
<dbReference type="EC" id="4.1.2.50" evidence="4"/>
<dbReference type="RefSeq" id="WP_201429164.1">
    <property type="nucleotide sequence ID" value="NZ_JAEQBW010000001.1"/>
</dbReference>
<evidence type="ECO:0000256" key="4">
    <source>
        <dbReference type="ARBA" id="ARBA00012982"/>
    </source>
</evidence>
<dbReference type="SUPFAM" id="SSF55620">
    <property type="entry name" value="Tetrahydrobiopterin biosynthesis enzymes-like"/>
    <property type="match status" value="1"/>
</dbReference>
<dbReference type="AlphaFoldDB" id="A0A935C4U1"/>
<protein>
    <recommendedName>
        <fullName evidence="5">6-carboxy-5,6,7,8-tetrahydropterin synthase</fullName>
        <ecNumber evidence="4">4.1.2.50</ecNumber>
    </recommendedName>
    <alternativeName>
        <fullName evidence="9">Queuosine biosynthesis protein QueD</fullName>
    </alternativeName>
</protein>
<keyword evidence="6" id="KW-0479">Metal-binding</keyword>
<comment type="caution">
    <text evidence="11">The sequence shown here is derived from an EMBL/GenBank/DDBJ whole genome shotgun (WGS) entry which is preliminary data.</text>
</comment>
<evidence type="ECO:0000256" key="7">
    <source>
        <dbReference type="ARBA" id="ARBA00022833"/>
    </source>
</evidence>
<dbReference type="PANTHER" id="PTHR12589">
    <property type="entry name" value="PYRUVOYL TETRAHYDROBIOPTERIN SYNTHASE"/>
    <property type="match status" value="1"/>
</dbReference>
<keyword evidence="12" id="KW-1185">Reference proteome</keyword>
<accession>A0A935C4U1</accession>
<evidence type="ECO:0000256" key="9">
    <source>
        <dbReference type="ARBA" id="ARBA00031449"/>
    </source>
</evidence>
<comment type="cofactor">
    <cofactor evidence="1">
        <name>Zn(2+)</name>
        <dbReference type="ChEBI" id="CHEBI:29105"/>
    </cofactor>
</comment>
<evidence type="ECO:0000256" key="8">
    <source>
        <dbReference type="ARBA" id="ARBA00023239"/>
    </source>
</evidence>
<evidence type="ECO:0000256" key="1">
    <source>
        <dbReference type="ARBA" id="ARBA00001947"/>
    </source>
</evidence>
<evidence type="ECO:0000313" key="11">
    <source>
        <dbReference type="EMBL" id="MBK6263469.1"/>
    </source>
</evidence>
<dbReference type="Gene3D" id="3.30.479.10">
    <property type="entry name" value="6-pyruvoyl tetrahydropterin synthase/QueD"/>
    <property type="match status" value="1"/>
</dbReference>
<evidence type="ECO:0000256" key="2">
    <source>
        <dbReference type="ARBA" id="ARBA00005061"/>
    </source>
</evidence>
<evidence type="ECO:0000256" key="10">
    <source>
        <dbReference type="ARBA" id="ARBA00048807"/>
    </source>
</evidence>
<dbReference type="PANTHER" id="PTHR12589:SF7">
    <property type="entry name" value="6-PYRUVOYL TETRAHYDROBIOPTERIN SYNTHASE"/>
    <property type="match status" value="1"/>
</dbReference>
<dbReference type="Proteomes" id="UP000611723">
    <property type="component" value="Unassembled WGS sequence"/>
</dbReference>
<comment type="pathway">
    <text evidence="2">Purine metabolism; 7-cyano-7-deazaguanine biosynthesis.</text>
</comment>